<dbReference type="Proteomes" id="UP001201980">
    <property type="component" value="Unassembled WGS sequence"/>
</dbReference>
<comment type="caution">
    <text evidence="1">The sequence shown here is derived from an EMBL/GenBank/DDBJ whole genome shotgun (WGS) entry which is preliminary data.</text>
</comment>
<dbReference type="AlphaFoldDB" id="A0AAD5RRF5"/>
<evidence type="ECO:0000313" key="1">
    <source>
        <dbReference type="EMBL" id="KAJ2901569.1"/>
    </source>
</evidence>
<keyword evidence="2" id="KW-1185">Reference proteome</keyword>
<evidence type="ECO:0000313" key="2">
    <source>
        <dbReference type="Proteomes" id="UP001201980"/>
    </source>
</evidence>
<name>A0AAD5RRF5_9PEZI</name>
<accession>A0AAD5RRF5</accession>
<organism evidence="1 2">
    <name type="scientific">Zalerion maritima</name>
    <dbReference type="NCBI Taxonomy" id="339359"/>
    <lineage>
        <taxon>Eukaryota</taxon>
        <taxon>Fungi</taxon>
        <taxon>Dikarya</taxon>
        <taxon>Ascomycota</taxon>
        <taxon>Pezizomycotina</taxon>
        <taxon>Sordariomycetes</taxon>
        <taxon>Lulworthiomycetidae</taxon>
        <taxon>Lulworthiales</taxon>
        <taxon>Lulworthiaceae</taxon>
        <taxon>Zalerion</taxon>
    </lineage>
</organism>
<reference evidence="1" key="1">
    <citation type="submission" date="2022-07" db="EMBL/GenBank/DDBJ databases">
        <title>Draft genome sequence of Zalerion maritima ATCC 34329, a (micro)plastics degrading marine fungus.</title>
        <authorList>
            <person name="Paco A."/>
            <person name="Goncalves M.F.M."/>
            <person name="Rocha-Santos T.A.P."/>
            <person name="Alves A."/>
        </authorList>
    </citation>
    <scope>NUCLEOTIDE SEQUENCE</scope>
    <source>
        <strain evidence="1">ATCC 34329</strain>
    </source>
</reference>
<dbReference type="EMBL" id="JAKWBI020000147">
    <property type="protein sequence ID" value="KAJ2901569.1"/>
    <property type="molecule type" value="Genomic_DNA"/>
</dbReference>
<gene>
    <name evidence="1" type="ORF">MKZ38_001702</name>
</gene>
<protein>
    <submittedName>
        <fullName evidence="1">Uncharacterized protein</fullName>
    </submittedName>
</protein>
<sequence length="90" mass="9447">MLCSSATLGLDEDGLSKETGRAAISTKIEAVGRACTGSSLLTFAQEKGASQEMLDSIEWTLKLGLMPKVAVQSTAAGEREIKAETSPKED</sequence>
<proteinExistence type="predicted"/>